<dbReference type="CDD" id="cd06558">
    <property type="entry name" value="crotonase-like"/>
    <property type="match status" value="1"/>
</dbReference>
<gene>
    <name evidence="3" type="ORF">METZ01_LOCUS436702</name>
</gene>
<organism evidence="3">
    <name type="scientific">marine metagenome</name>
    <dbReference type="NCBI Taxonomy" id="408172"/>
    <lineage>
        <taxon>unclassified sequences</taxon>
        <taxon>metagenomes</taxon>
        <taxon>ecological metagenomes</taxon>
    </lineage>
</organism>
<feature type="non-terminal residue" evidence="3">
    <location>
        <position position="254"/>
    </location>
</feature>
<dbReference type="SUPFAM" id="SSF52096">
    <property type="entry name" value="ClpP/crotonase"/>
    <property type="match status" value="1"/>
</dbReference>
<dbReference type="InterPro" id="IPR018376">
    <property type="entry name" value="Enoyl-CoA_hyd/isom_CS"/>
</dbReference>
<dbReference type="Gene3D" id="3.90.226.10">
    <property type="entry name" value="2-enoyl-CoA Hydratase, Chain A, domain 1"/>
    <property type="match status" value="1"/>
</dbReference>
<dbReference type="Pfam" id="PF00378">
    <property type="entry name" value="ECH_1"/>
    <property type="match status" value="1"/>
</dbReference>
<evidence type="ECO:0000256" key="2">
    <source>
        <dbReference type="ARBA" id="ARBA00023239"/>
    </source>
</evidence>
<reference evidence="3" key="1">
    <citation type="submission" date="2018-05" db="EMBL/GenBank/DDBJ databases">
        <authorList>
            <person name="Lanie J.A."/>
            <person name="Ng W.-L."/>
            <person name="Kazmierczak K.M."/>
            <person name="Andrzejewski T.M."/>
            <person name="Davidsen T.M."/>
            <person name="Wayne K.J."/>
            <person name="Tettelin H."/>
            <person name="Glass J.I."/>
            <person name="Rusch D."/>
            <person name="Podicherti R."/>
            <person name="Tsui H.-C.T."/>
            <person name="Winkler M.E."/>
        </authorList>
    </citation>
    <scope>NUCLEOTIDE SEQUENCE</scope>
</reference>
<dbReference type="InterPro" id="IPR001753">
    <property type="entry name" value="Enoyl-CoA_hydra/iso"/>
</dbReference>
<name>A0A382YMV8_9ZZZZ</name>
<keyword evidence="2" id="KW-0456">Lyase</keyword>
<accession>A0A382YMV8</accession>
<dbReference type="Gene3D" id="1.10.12.10">
    <property type="entry name" value="Lyase 2-enoyl-coa Hydratase, Chain A, domain 2"/>
    <property type="match status" value="1"/>
</dbReference>
<dbReference type="PANTHER" id="PTHR11941">
    <property type="entry name" value="ENOYL-COA HYDRATASE-RELATED"/>
    <property type="match status" value="1"/>
</dbReference>
<dbReference type="PROSITE" id="PS00166">
    <property type="entry name" value="ENOYL_COA_HYDRATASE"/>
    <property type="match status" value="1"/>
</dbReference>
<dbReference type="EMBL" id="UINC01176632">
    <property type="protein sequence ID" value="SVD83848.1"/>
    <property type="molecule type" value="Genomic_DNA"/>
</dbReference>
<dbReference type="PANTHER" id="PTHR11941:SF54">
    <property type="entry name" value="ENOYL-COA HYDRATASE, MITOCHONDRIAL"/>
    <property type="match status" value="1"/>
</dbReference>
<dbReference type="GO" id="GO:0016829">
    <property type="term" value="F:lyase activity"/>
    <property type="evidence" value="ECO:0007669"/>
    <property type="project" value="UniProtKB-KW"/>
</dbReference>
<dbReference type="AlphaFoldDB" id="A0A382YMV8"/>
<protein>
    <recommendedName>
        <fullName evidence="4">Enoyl-CoA hydratase</fullName>
    </recommendedName>
</protein>
<dbReference type="InterPro" id="IPR014748">
    <property type="entry name" value="Enoyl-CoA_hydra_C"/>
</dbReference>
<evidence type="ECO:0000256" key="1">
    <source>
        <dbReference type="ARBA" id="ARBA00005254"/>
    </source>
</evidence>
<proteinExistence type="inferred from homology"/>
<comment type="similarity">
    <text evidence="1">Belongs to the enoyl-CoA hydratase/isomerase family.</text>
</comment>
<evidence type="ECO:0000313" key="3">
    <source>
        <dbReference type="EMBL" id="SVD83848.1"/>
    </source>
</evidence>
<dbReference type="InterPro" id="IPR029045">
    <property type="entry name" value="ClpP/crotonase-like_dom_sf"/>
</dbReference>
<evidence type="ECO:0008006" key="4">
    <source>
        <dbReference type="Google" id="ProtNLM"/>
    </source>
</evidence>
<sequence length="254" mass="27760">MTVHYEIVEHVAQVTIDRPELLNAVDQATEDEMQRIWREIERRSDIWCVVLTGAGERCFSSGADVQEAVKSGRSGFEYWSMEREGGFGGIATRLTLNVPVIARVNGGAYGGGFEMVLGADIVVAADHAKFGLTEPRLGFLPLDGGMVMLPRLIPAKHAMGMLMTGRRVTADELAGFGLINEVVPMAELDDAVTRWVDQIKLCSPRSIRAIKQVVRNTSHLAPHTAMGQRLPALMDSLNGPDGDEGSRAFVEKRT</sequence>
<dbReference type="GO" id="GO:0006635">
    <property type="term" value="P:fatty acid beta-oxidation"/>
    <property type="evidence" value="ECO:0007669"/>
    <property type="project" value="TreeGrafter"/>
</dbReference>